<accession>A0AAD7BCE2</accession>
<dbReference type="PANTHER" id="PTHR40465">
    <property type="entry name" value="CHROMOSOME 1, WHOLE GENOME SHOTGUN SEQUENCE"/>
    <property type="match status" value="1"/>
</dbReference>
<feature type="transmembrane region" description="Helical" evidence="1">
    <location>
        <begin position="123"/>
        <end position="145"/>
    </location>
</feature>
<keyword evidence="3" id="KW-1185">Reference proteome</keyword>
<comment type="caution">
    <text evidence="2">The sequence shown here is derived from an EMBL/GenBank/DDBJ whole genome shotgun (WGS) entry which is preliminary data.</text>
</comment>
<proteinExistence type="predicted"/>
<feature type="transmembrane region" description="Helical" evidence="1">
    <location>
        <begin position="50"/>
        <end position="71"/>
    </location>
</feature>
<evidence type="ECO:0000313" key="3">
    <source>
        <dbReference type="Proteomes" id="UP001221142"/>
    </source>
</evidence>
<dbReference type="PANTHER" id="PTHR40465:SF1">
    <property type="entry name" value="DUF6534 DOMAIN-CONTAINING PROTEIN"/>
    <property type="match status" value="1"/>
</dbReference>
<keyword evidence="1" id="KW-0812">Transmembrane</keyword>
<dbReference type="AlphaFoldDB" id="A0AAD7BCE2"/>
<name>A0AAD7BCE2_9AGAR</name>
<reference evidence="2" key="1">
    <citation type="submission" date="2023-03" db="EMBL/GenBank/DDBJ databases">
        <title>Massive genome expansion in bonnet fungi (Mycena s.s.) driven by repeated elements and novel gene families across ecological guilds.</title>
        <authorList>
            <consortium name="Lawrence Berkeley National Laboratory"/>
            <person name="Harder C.B."/>
            <person name="Miyauchi S."/>
            <person name="Viragh M."/>
            <person name="Kuo A."/>
            <person name="Thoen E."/>
            <person name="Andreopoulos B."/>
            <person name="Lu D."/>
            <person name="Skrede I."/>
            <person name="Drula E."/>
            <person name="Henrissat B."/>
            <person name="Morin E."/>
            <person name="Kohler A."/>
            <person name="Barry K."/>
            <person name="LaButti K."/>
            <person name="Morin E."/>
            <person name="Salamov A."/>
            <person name="Lipzen A."/>
            <person name="Mereny Z."/>
            <person name="Hegedus B."/>
            <person name="Baldrian P."/>
            <person name="Stursova M."/>
            <person name="Weitz H."/>
            <person name="Taylor A."/>
            <person name="Grigoriev I.V."/>
            <person name="Nagy L.G."/>
            <person name="Martin F."/>
            <person name="Kauserud H."/>
        </authorList>
    </citation>
    <scope>NUCLEOTIDE SEQUENCE</scope>
    <source>
        <strain evidence="2">9284</strain>
    </source>
</reference>
<feature type="transmembrane region" description="Helical" evidence="1">
    <location>
        <begin position="20"/>
        <end position="38"/>
    </location>
</feature>
<dbReference type="EMBL" id="JARKIF010000022">
    <property type="protein sequence ID" value="KAJ7616657.1"/>
    <property type="molecule type" value="Genomic_DNA"/>
</dbReference>
<gene>
    <name evidence="2" type="ORF">FB45DRAFT_1008083</name>
</gene>
<protein>
    <submittedName>
        <fullName evidence="2">Uncharacterized protein</fullName>
    </submittedName>
</protein>
<keyword evidence="1" id="KW-1133">Transmembrane helix</keyword>
<evidence type="ECO:0000313" key="2">
    <source>
        <dbReference type="EMBL" id="KAJ7616657.1"/>
    </source>
</evidence>
<keyword evidence="1" id="KW-0472">Membrane</keyword>
<organism evidence="2 3">
    <name type="scientific">Roridomyces roridus</name>
    <dbReference type="NCBI Taxonomy" id="1738132"/>
    <lineage>
        <taxon>Eukaryota</taxon>
        <taxon>Fungi</taxon>
        <taxon>Dikarya</taxon>
        <taxon>Basidiomycota</taxon>
        <taxon>Agaricomycotina</taxon>
        <taxon>Agaricomycetes</taxon>
        <taxon>Agaricomycetidae</taxon>
        <taxon>Agaricales</taxon>
        <taxon>Marasmiineae</taxon>
        <taxon>Mycenaceae</taxon>
        <taxon>Roridomyces</taxon>
    </lineage>
</organism>
<feature type="transmembrane region" description="Helical" evidence="1">
    <location>
        <begin position="91"/>
        <end position="111"/>
    </location>
</feature>
<dbReference type="Proteomes" id="UP001221142">
    <property type="component" value="Unassembled WGS sequence"/>
</dbReference>
<evidence type="ECO:0000256" key="1">
    <source>
        <dbReference type="SAM" id="Phobius"/>
    </source>
</evidence>
<sequence length="158" mass="17595">MTSPIPSDIAQLTTPRLLGMFINSGLMGSLIIQVYYYFCTFPNDRSIAKAAVYAVFCLELLHTGLMAYSAYCDFGIGDGNLIMYRKDLQSWMNPTMILLTGLIPVIVQIFYAFRLYSFSGSRIVCGTITWLALLQFAAAAAHGIILTRTGHCGREDRR</sequence>